<evidence type="ECO:0000313" key="2">
    <source>
        <dbReference type="Proteomes" id="UP001177140"/>
    </source>
</evidence>
<evidence type="ECO:0000313" key="1">
    <source>
        <dbReference type="EMBL" id="MCL7025703.1"/>
    </source>
</evidence>
<comment type="caution">
    <text evidence="1">The sequence shown here is derived from an EMBL/GenBank/DDBJ whole genome shotgun (WGS) entry which is preliminary data.</text>
</comment>
<gene>
    <name evidence="1" type="ORF">MKW94_006860</name>
</gene>
<sequence length="60" mass="6947">MTLSGFFCYCSFLPMDVLLQIVKVGVKHEIRIHKSFHASMVQAAGYEELKFDRKDVRNVL</sequence>
<reference evidence="1" key="1">
    <citation type="submission" date="2022-03" db="EMBL/GenBank/DDBJ databases">
        <title>A functionally conserved STORR gene fusion in Papaver species that diverged 16.8 million years ago.</title>
        <authorList>
            <person name="Catania T."/>
        </authorList>
    </citation>
    <scope>NUCLEOTIDE SEQUENCE</scope>
    <source>
        <strain evidence="1">S-191538</strain>
    </source>
</reference>
<dbReference type="EMBL" id="JAJJMA010048169">
    <property type="protein sequence ID" value="MCL7025703.1"/>
    <property type="molecule type" value="Genomic_DNA"/>
</dbReference>
<accession>A0AA41S1I3</accession>
<dbReference type="AlphaFoldDB" id="A0AA41S1I3"/>
<proteinExistence type="predicted"/>
<dbReference type="Proteomes" id="UP001177140">
    <property type="component" value="Unassembled WGS sequence"/>
</dbReference>
<keyword evidence="2" id="KW-1185">Reference proteome</keyword>
<organism evidence="1 2">
    <name type="scientific">Papaver nudicaule</name>
    <name type="common">Iceland poppy</name>
    <dbReference type="NCBI Taxonomy" id="74823"/>
    <lineage>
        <taxon>Eukaryota</taxon>
        <taxon>Viridiplantae</taxon>
        <taxon>Streptophyta</taxon>
        <taxon>Embryophyta</taxon>
        <taxon>Tracheophyta</taxon>
        <taxon>Spermatophyta</taxon>
        <taxon>Magnoliopsida</taxon>
        <taxon>Ranunculales</taxon>
        <taxon>Papaveraceae</taxon>
        <taxon>Papaveroideae</taxon>
        <taxon>Papaver</taxon>
    </lineage>
</organism>
<name>A0AA41S1I3_PAPNU</name>
<protein>
    <submittedName>
        <fullName evidence="1">Uncharacterized protein</fullName>
    </submittedName>
</protein>